<dbReference type="Pfam" id="PF00269">
    <property type="entry name" value="SASP"/>
    <property type="match status" value="1"/>
</dbReference>
<dbReference type="EMBL" id="JBHRZT010000043">
    <property type="protein sequence ID" value="MFC3883905.1"/>
    <property type="molecule type" value="Genomic_DNA"/>
</dbReference>
<sequence length="90" mass="10115">MARRRRLLVPEAQQGMDQLKESVMKRDGYQVSSDNPNDVKYEVAKELNIPLQHGRNGHLTSVQAGKIGGQIGGRMVKELIKMAQETLNKK</sequence>
<accession>A0ABV8B3Q2</accession>
<evidence type="ECO:0000313" key="2">
    <source>
        <dbReference type="Proteomes" id="UP001595752"/>
    </source>
</evidence>
<dbReference type="Proteomes" id="UP001595752">
    <property type="component" value="Unassembled WGS sequence"/>
</dbReference>
<dbReference type="InterPro" id="IPR038300">
    <property type="entry name" value="SASP_sf_alpha/beta"/>
</dbReference>
<proteinExistence type="predicted"/>
<comment type="caution">
    <text evidence="1">The sequence shown here is derived from an EMBL/GenBank/DDBJ whole genome shotgun (WGS) entry which is preliminary data.</text>
</comment>
<dbReference type="Gene3D" id="6.10.10.80">
    <property type="entry name" value="Small, acid-soluble spore protein, alpha/beta type-like"/>
    <property type="match status" value="1"/>
</dbReference>
<dbReference type="InterPro" id="IPR001448">
    <property type="entry name" value="SASP_alpha/beta-type"/>
</dbReference>
<keyword evidence="2" id="KW-1185">Reference proteome</keyword>
<name>A0ABV8B3Q2_9BACI</name>
<dbReference type="RefSeq" id="WP_377914836.1">
    <property type="nucleotide sequence ID" value="NZ_JBHRZT010000043.1"/>
</dbReference>
<organism evidence="1 2">
    <name type="scientific">Bacillus songklensis</name>
    <dbReference type="NCBI Taxonomy" id="1069116"/>
    <lineage>
        <taxon>Bacteria</taxon>
        <taxon>Bacillati</taxon>
        <taxon>Bacillota</taxon>
        <taxon>Bacilli</taxon>
        <taxon>Bacillales</taxon>
        <taxon>Bacillaceae</taxon>
        <taxon>Bacillus</taxon>
    </lineage>
</organism>
<reference evidence="2" key="1">
    <citation type="journal article" date="2019" name="Int. J. Syst. Evol. Microbiol.">
        <title>The Global Catalogue of Microorganisms (GCM) 10K type strain sequencing project: providing services to taxonomists for standard genome sequencing and annotation.</title>
        <authorList>
            <consortium name="The Broad Institute Genomics Platform"/>
            <consortium name="The Broad Institute Genome Sequencing Center for Infectious Disease"/>
            <person name="Wu L."/>
            <person name="Ma J."/>
        </authorList>
    </citation>
    <scope>NUCLEOTIDE SEQUENCE [LARGE SCALE GENOMIC DNA]</scope>
    <source>
        <strain evidence="2">CCUG 61889</strain>
    </source>
</reference>
<gene>
    <name evidence="1" type="ORF">ACFOU2_10475</name>
</gene>
<evidence type="ECO:0000313" key="1">
    <source>
        <dbReference type="EMBL" id="MFC3883905.1"/>
    </source>
</evidence>
<protein>
    <submittedName>
        <fullName evidence="1">Small, acid-soluble spore protein, alpha/beta type</fullName>
    </submittedName>
</protein>